<dbReference type="InterPro" id="IPR015075">
    <property type="entry name" value="AtaL"/>
</dbReference>
<evidence type="ECO:0000313" key="2">
    <source>
        <dbReference type="Proteomes" id="UP001287356"/>
    </source>
</evidence>
<comment type="caution">
    <text evidence="1">The sequence shown here is derived from an EMBL/GenBank/DDBJ whole genome shotgun (WGS) entry which is preliminary data.</text>
</comment>
<accession>A0AAE0NAG2</accession>
<reference evidence="1" key="2">
    <citation type="submission" date="2023-06" db="EMBL/GenBank/DDBJ databases">
        <authorList>
            <consortium name="Lawrence Berkeley National Laboratory"/>
            <person name="Haridas S."/>
            <person name="Hensen N."/>
            <person name="Bonometti L."/>
            <person name="Westerberg I."/>
            <person name="Brannstrom I.O."/>
            <person name="Guillou S."/>
            <person name="Cros-Aarteil S."/>
            <person name="Calhoun S."/>
            <person name="Kuo A."/>
            <person name="Mondo S."/>
            <person name="Pangilinan J."/>
            <person name="Riley R."/>
            <person name="Labutti K."/>
            <person name="Andreopoulos B."/>
            <person name="Lipzen A."/>
            <person name="Chen C."/>
            <person name="Yanf M."/>
            <person name="Daum C."/>
            <person name="Ng V."/>
            <person name="Clum A."/>
            <person name="Steindorff A."/>
            <person name="Ohm R."/>
            <person name="Martin F."/>
            <person name="Silar P."/>
            <person name="Natvig D."/>
            <person name="Lalanne C."/>
            <person name="Gautier V."/>
            <person name="Ament-Velasquez S.L."/>
            <person name="Kruys A."/>
            <person name="Hutchinson M.I."/>
            <person name="Powell A.J."/>
            <person name="Barry K."/>
            <person name="Miller A.N."/>
            <person name="Grigoriev I.V."/>
            <person name="Debuchy R."/>
            <person name="Gladieux P."/>
            <person name="Thoren M.H."/>
            <person name="Johannesson H."/>
        </authorList>
    </citation>
    <scope>NUCLEOTIDE SEQUENCE</scope>
    <source>
        <strain evidence="1">CBS 958.72</strain>
    </source>
</reference>
<dbReference type="EMBL" id="JAULSN010000003">
    <property type="protein sequence ID" value="KAK3376200.1"/>
    <property type="molecule type" value="Genomic_DNA"/>
</dbReference>
<dbReference type="Gene3D" id="3.30.530.20">
    <property type="match status" value="1"/>
</dbReference>
<organism evidence="1 2">
    <name type="scientific">Lasiosphaeria ovina</name>
    <dbReference type="NCBI Taxonomy" id="92902"/>
    <lineage>
        <taxon>Eukaryota</taxon>
        <taxon>Fungi</taxon>
        <taxon>Dikarya</taxon>
        <taxon>Ascomycota</taxon>
        <taxon>Pezizomycotina</taxon>
        <taxon>Sordariomycetes</taxon>
        <taxon>Sordariomycetidae</taxon>
        <taxon>Sordariales</taxon>
        <taxon>Lasiosphaeriaceae</taxon>
        <taxon>Lasiosphaeria</taxon>
    </lineage>
</organism>
<dbReference type="SUPFAM" id="SSF55961">
    <property type="entry name" value="Bet v1-like"/>
    <property type="match status" value="1"/>
</dbReference>
<name>A0AAE0NAG2_9PEZI</name>
<gene>
    <name evidence="1" type="ORF">B0T24DRAFT_526190</name>
</gene>
<keyword evidence="2" id="KW-1185">Reference proteome</keyword>
<dbReference type="AlphaFoldDB" id="A0AAE0NAG2"/>
<reference evidence="1" key="1">
    <citation type="journal article" date="2023" name="Mol. Phylogenet. Evol.">
        <title>Genome-scale phylogeny and comparative genomics of the fungal order Sordariales.</title>
        <authorList>
            <person name="Hensen N."/>
            <person name="Bonometti L."/>
            <person name="Westerberg I."/>
            <person name="Brannstrom I.O."/>
            <person name="Guillou S."/>
            <person name="Cros-Aarteil S."/>
            <person name="Calhoun S."/>
            <person name="Haridas S."/>
            <person name="Kuo A."/>
            <person name="Mondo S."/>
            <person name="Pangilinan J."/>
            <person name="Riley R."/>
            <person name="LaButti K."/>
            <person name="Andreopoulos B."/>
            <person name="Lipzen A."/>
            <person name="Chen C."/>
            <person name="Yan M."/>
            <person name="Daum C."/>
            <person name="Ng V."/>
            <person name="Clum A."/>
            <person name="Steindorff A."/>
            <person name="Ohm R.A."/>
            <person name="Martin F."/>
            <person name="Silar P."/>
            <person name="Natvig D.O."/>
            <person name="Lalanne C."/>
            <person name="Gautier V."/>
            <person name="Ament-Velasquez S.L."/>
            <person name="Kruys A."/>
            <person name="Hutchinson M.I."/>
            <person name="Powell A.J."/>
            <person name="Barry K."/>
            <person name="Miller A.N."/>
            <person name="Grigoriev I.V."/>
            <person name="Debuchy R."/>
            <person name="Gladieux P."/>
            <person name="Hiltunen Thoren M."/>
            <person name="Johannesson H."/>
        </authorList>
    </citation>
    <scope>NUCLEOTIDE SEQUENCE</scope>
    <source>
        <strain evidence="1">CBS 958.72</strain>
    </source>
</reference>
<dbReference type="Proteomes" id="UP001287356">
    <property type="component" value="Unassembled WGS sequence"/>
</dbReference>
<proteinExistence type="predicted"/>
<protein>
    <recommendedName>
        <fullName evidence="3">DUF1857-domain-containing protein</fullName>
    </recommendedName>
</protein>
<sequence>MVVINLGYTSPINRPGQSPVLTQAQVYARLELKVRQATSFVPLIAQCTVISEETNTDTGGSRVVTREVQFRAGAGPRADGGPVREVCMHFAPARIDFCQDNGTTIGNYVTLGPGGEPHGLFLTFVFMWRYPAVAAGSEQALKLEAVHKDTAKSSVEATIEGTRQLVAQGEIA</sequence>
<dbReference type="InterPro" id="IPR023393">
    <property type="entry name" value="START-like_dom_sf"/>
</dbReference>
<dbReference type="Pfam" id="PF08982">
    <property type="entry name" value="AtaL"/>
    <property type="match status" value="1"/>
</dbReference>
<evidence type="ECO:0008006" key="3">
    <source>
        <dbReference type="Google" id="ProtNLM"/>
    </source>
</evidence>
<evidence type="ECO:0000313" key="1">
    <source>
        <dbReference type="EMBL" id="KAK3376200.1"/>
    </source>
</evidence>